<protein>
    <submittedName>
        <fullName evidence="1">Uncharacterized protein</fullName>
    </submittedName>
</protein>
<evidence type="ECO:0000313" key="2">
    <source>
        <dbReference type="Proteomes" id="UP001066276"/>
    </source>
</evidence>
<dbReference type="AlphaFoldDB" id="A0AAV7PGE7"/>
<gene>
    <name evidence="1" type="ORF">NDU88_005603</name>
</gene>
<accession>A0AAV7PGE7</accession>
<dbReference type="EMBL" id="JANPWB010000011">
    <property type="protein sequence ID" value="KAJ1127200.1"/>
    <property type="molecule type" value="Genomic_DNA"/>
</dbReference>
<reference evidence="1" key="1">
    <citation type="journal article" date="2022" name="bioRxiv">
        <title>Sequencing and chromosome-scale assembly of the giantPleurodeles waltlgenome.</title>
        <authorList>
            <person name="Brown T."/>
            <person name="Elewa A."/>
            <person name="Iarovenko S."/>
            <person name="Subramanian E."/>
            <person name="Araus A.J."/>
            <person name="Petzold A."/>
            <person name="Susuki M."/>
            <person name="Suzuki K.-i.T."/>
            <person name="Hayashi T."/>
            <person name="Toyoda A."/>
            <person name="Oliveira C."/>
            <person name="Osipova E."/>
            <person name="Leigh N.D."/>
            <person name="Simon A."/>
            <person name="Yun M.H."/>
        </authorList>
    </citation>
    <scope>NUCLEOTIDE SEQUENCE</scope>
    <source>
        <strain evidence="1">20211129_DDA</strain>
        <tissue evidence="1">Liver</tissue>
    </source>
</reference>
<dbReference type="Proteomes" id="UP001066276">
    <property type="component" value="Chromosome 7"/>
</dbReference>
<comment type="caution">
    <text evidence="1">The sequence shown here is derived from an EMBL/GenBank/DDBJ whole genome shotgun (WGS) entry which is preliminary data.</text>
</comment>
<organism evidence="1 2">
    <name type="scientific">Pleurodeles waltl</name>
    <name type="common">Iberian ribbed newt</name>
    <dbReference type="NCBI Taxonomy" id="8319"/>
    <lineage>
        <taxon>Eukaryota</taxon>
        <taxon>Metazoa</taxon>
        <taxon>Chordata</taxon>
        <taxon>Craniata</taxon>
        <taxon>Vertebrata</taxon>
        <taxon>Euteleostomi</taxon>
        <taxon>Amphibia</taxon>
        <taxon>Batrachia</taxon>
        <taxon>Caudata</taxon>
        <taxon>Salamandroidea</taxon>
        <taxon>Salamandridae</taxon>
        <taxon>Pleurodelinae</taxon>
        <taxon>Pleurodeles</taxon>
    </lineage>
</organism>
<proteinExistence type="predicted"/>
<evidence type="ECO:0000313" key="1">
    <source>
        <dbReference type="EMBL" id="KAJ1127200.1"/>
    </source>
</evidence>
<keyword evidence="2" id="KW-1185">Reference proteome</keyword>
<sequence>MLGMALDKLDDISDDITTTRETLEAKIDQVAINMHILLDVHPKRAYKIEKNQGVHLGHFLVTCPDRRGKSDTIGHGLREAGRLGHMDLERVAALEAMSHISSLREIRSYRDSASLGVITDSDIASECLQLIPCMVDNL</sequence>
<name>A0AAV7PGE7_PLEWA</name>